<dbReference type="Pfam" id="PF13489">
    <property type="entry name" value="Methyltransf_23"/>
    <property type="match status" value="1"/>
</dbReference>
<dbReference type="OrthoDB" id="2405035at2759"/>
<dbReference type="AlphaFoldDB" id="A0A397JKV2"/>
<name>A0A397JKV2_9GLOM</name>
<accession>A0A397JKV2</accession>
<comment type="caution">
    <text evidence="1">The sequence shown here is derived from an EMBL/GenBank/DDBJ whole genome shotgun (WGS) entry which is preliminary data.</text>
</comment>
<dbReference type="SUPFAM" id="SSF53335">
    <property type="entry name" value="S-adenosyl-L-methionine-dependent methyltransferases"/>
    <property type="match status" value="1"/>
</dbReference>
<dbReference type="Gene3D" id="3.40.50.150">
    <property type="entry name" value="Vaccinia Virus protein VP39"/>
    <property type="match status" value="1"/>
</dbReference>
<keyword evidence="2" id="KW-1185">Reference proteome</keyword>
<dbReference type="CDD" id="cd02440">
    <property type="entry name" value="AdoMet_MTases"/>
    <property type="match status" value="1"/>
</dbReference>
<organism evidence="1 2">
    <name type="scientific">Diversispora epigaea</name>
    <dbReference type="NCBI Taxonomy" id="1348612"/>
    <lineage>
        <taxon>Eukaryota</taxon>
        <taxon>Fungi</taxon>
        <taxon>Fungi incertae sedis</taxon>
        <taxon>Mucoromycota</taxon>
        <taxon>Glomeromycotina</taxon>
        <taxon>Glomeromycetes</taxon>
        <taxon>Diversisporales</taxon>
        <taxon>Diversisporaceae</taxon>
        <taxon>Diversispora</taxon>
    </lineage>
</organism>
<evidence type="ECO:0000313" key="1">
    <source>
        <dbReference type="EMBL" id="RHZ88561.1"/>
    </source>
</evidence>
<dbReference type="InterPro" id="IPR029063">
    <property type="entry name" value="SAM-dependent_MTases_sf"/>
</dbReference>
<sequence>MNLPVESDIETQKEKEIFSEFKKLNNEKVHERVYELLLVKKRGVEVAKAPTDYLGLDSRESMNSLLQNTLRGIVQSSSNKEILDAGAGSGEIMDWFFPKELEKFIGHKKFFLNIIESSPKLIEGYKERVRKYRYVDLGKVYNEKLQDFCRVGGKFSQNSIDFINCMDSIYHLTDYTSNKFDPRADIVNLVKCFYGLLKPGGAIFISYHNTESDFASINSEYYEKKLSDLTTTKRVKEIIQERKKLLCEGEILKILRDEESKSKSSVKTTPRLESHNIATSFYARTLAELAAMGLFGEYLKLDNNRFDNNRLEYLLEKLKESAAMDIAKGTRKRYGLSRADRGREALWKIEYPLTICIIRKDKF</sequence>
<dbReference type="Proteomes" id="UP000266861">
    <property type="component" value="Unassembled WGS sequence"/>
</dbReference>
<evidence type="ECO:0000313" key="2">
    <source>
        <dbReference type="Proteomes" id="UP000266861"/>
    </source>
</evidence>
<protein>
    <recommendedName>
        <fullName evidence="3">Methyltransferase type 11 domain-containing protein</fullName>
    </recommendedName>
</protein>
<dbReference type="EMBL" id="PQFF01000020">
    <property type="protein sequence ID" value="RHZ88561.1"/>
    <property type="molecule type" value="Genomic_DNA"/>
</dbReference>
<proteinExistence type="predicted"/>
<reference evidence="1 2" key="1">
    <citation type="submission" date="2018-08" db="EMBL/GenBank/DDBJ databases">
        <title>Genome and evolution of the arbuscular mycorrhizal fungus Diversispora epigaea (formerly Glomus versiforme) and its bacterial endosymbionts.</title>
        <authorList>
            <person name="Sun X."/>
            <person name="Fei Z."/>
            <person name="Harrison M."/>
        </authorList>
    </citation>
    <scope>NUCLEOTIDE SEQUENCE [LARGE SCALE GENOMIC DNA]</scope>
    <source>
        <strain evidence="1 2">IT104</strain>
    </source>
</reference>
<evidence type="ECO:0008006" key="3">
    <source>
        <dbReference type="Google" id="ProtNLM"/>
    </source>
</evidence>
<gene>
    <name evidence="1" type="ORF">Glove_22g59</name>
</gene>